<gene>
    <name evidence="1" type="ORF">BV22DRAFT_1023447</name>
</gene>
<proteinExistence type="predicted"/>
<dbReference type="Proteomes" id="UP000790709">
    <property type="component" value="Unassembled WGS sequence"/>
</dbReference>
<sequence>PDIVLVDDLHVGSCWRFKGTSGQLGIVLPVPVIISHITVDHVSRKYTPLTNLALRTIIIWGVVDAPENLEKLERRTANVSAKLTELIGDRSGPPITGHFQFTPLAIFDYDIHANSHIQTFPLLDDILGLKMDFGVVVVEIVDNWGSEAWTCLHRVRIHGEQK</sequence>
<protein>
    <submittedName>
        <fullName evidence="1">Uncharacterized protein</fullName>
    </submittedName>
</protein>
<evidence type="ECO:0000313" key="2">
    <source>
        <dbReference type="Proteomes" id="UP000790709"/>
    </source>
</evidence>
<organism evidence="1 2">
    <name type="scientific">Leucogyrophana mollusca</name>
    <dbReference type="NCBI Taxonomy" id="85980"/>
    <lineage>
        <taxon>Eukaryota</taxon>
        <taxon>Fungi</taxon>
        <taxon>Dikarya</taxon>
        <taxon>Basidiomycota</taxon>
        <taxon>Agaricomycotina</taxon>
        <taxon>Agaricomycetes</taxon>
        <taxon>Agaricomycetidae</taxon>
        <taxon>Boletales</taxon>
        <taxon>Boletales incertae sedis</taxon>
        <taxon>Leucogyrophana</taxon>
    </lineage>
</organism>
<reference evidence="1" key="1">
    <citation type="journal article" date="2021" name="New Phytol.">
        <title>Evolutionary innovations through gain and loss of genes in the ectomycorrhizal Boletales.</title>
        <authorList>
            <person name="Wu G."/>
            <person name="Miyauchi S."/>
            <person name="Morin E."/>
            <person name="Kuo A."/>
            <person name="Drula E."/>
            <person name="Varga T."/>
            <person name="Kohler A."/>
            <person name="Feng B."/>
            <person name="Cao Y."/>
            <person name="Lipzen A."/>
            <person name="Daum C."/>
            <person name="Hundley H."/>
            <person name="Pangilinan J."/>
            <person name="Johnson J."/>
            <person name="Barry K."/>
            <person name="LaButti K."/>
            <person name="Ng V."/>
            <person name="Ahrendt S."/>
            <person name="Min B."/>
            <person name="Choi I.G."/>
            <person name="Park H."/>
            <person name="Plett J.M."/>
            <person name="Magnuson J."/>
            <person name="Spatafora J.W."/>
            <person name="Nagy L.G."/>
            <person name="Henrissat B."/>
            <person name="Grigoriev I.V."/>
            <person name="Yang Z.L."/>
            <person name="Xu J."/>
            <person name="Martin F.M."/>
        </authorList>
    </citation>
    <scope>NUCLEOTIDE SEQUENCE</scope>
    <source>
        <strain evidence="1">KUC20120723A-06</strain>
    </source>
</reference>
<dbReference type="EMBL" id="MU266687">
    <property type="protein sequence ID" value="KAH7919174.1"/>
    <property type="molecule type" value="Genomic_DNA"/>
</dbReference>
<comment type="caution">
    <text evidence="1">The sequence shown here is derived from an EMBL/GenBank/DDBJ whole genome shotgun (WGS) entry which is preliminary data.</text>
</comment>
<feature type="non-terminal residue" evidence="1">
    <location>
        <position position="1"/>
    </location>
</feature>
<keyword evidence="2" id="KW-1185">Reference proteome</keyword>
<accession>A0ACB8B1Q2</accession>
<name>A0ACB8B1Q2_9AGAM</name>
<evidence type="ECO:0000313" key="1">
    <source>
        <dbReference type="EMBL" id="KAH7919174.1"/>
    </source>
</evidence>